<evidence type="ECO:0000256" key="3">
    <source>
        <dbReference type="ARBA" id="ARBA00022989"/>
    </source>
</evidence>
<dbReference type="Gene3D" id="1.20.1250.20">
    <property type="entry name" value="MFS general substrate transporter like domains"/>
    <property type="match status" value="2"/>
</dbReference>
<keyword evidence="3 5" id="KW-1133">Transmembrane helix</keyword>
<reference evidence="7 8" key="1">
    <citation type="journal article" date="2011" name="Stand. Genomic Sci.">
        <title>Complete genome of the onion pathogen Enterobacter cloacae EcWSU1.</title>
        <authorList>
            <person name="Humann J.L."/>
            <person name="Wildung M."/>
            <person name="Cheng C.H."/>
            <person name="Lee T."/>
            <person name="Stewart J.E."/>
            <person name="Drew J.C."/>
            <person name="Triplett E.W."/>
            <person name="Main D."/>
            <person name="Schroeder B.K."/>
        </authorList>
    </citation>
    <scope>NUCLEOTIDE SEQUENCE [LARGE SCALE GENOMIC DNA]</scope>
    <source>
        <strain evidence="7 8">EcWSU1</strain>
    </source>
</reference>
<feature type="transmembrane region" description="Helical" evidence="5">
    <location>
        <begin position="225"/>
        <end position="247"/>
    </location>
</feature>
<feature type="transmembrane region" description="Helical" evidence="5">
    <location>
        <begin position="87"/>
        <end position="105"/>
    </location>
</feature>
<evidence type="ECO:0000313" key="8">
    <source>
        <dbReference type="Proteomes" id="UP000007838"/>
    </source>
</evidence>
<organism evidence="7 8">
    <name type="scientific">Enterobacter ludwigii</name>
    <dbReference type="NCBI Taxonomy" id="299767"/>
    <lineage>
        <taxon>Bacteria</taxon>
        <taxon>Pseudomonadati</taxon>
        <taxon>Pseudomonadota</taxon>
        <taxon>Gammaproteobacteria</taxon>
        <taxon>Enterobacterales</taxon>
        <taxon>Enterobacteriaceae</taxon>
        <taxon>Enterobacter</taxon>
        <taxon>Enterobacter cloacae complex</taxon>
    </lineage>
</organism>
<feature type="transmembrane region" description="Helical" evidence="5">
    <location>
        <begin position="349"/>
        <end position="368"/>
    </location>
</feature>
<dbReference type="PANTHER" id="PTHR42910">
    <property type="entry name" value="TRANSPORTER SCO4007-RELATED"/>
    <property type="match status" value="1"/>
</dbReference>
<gene>
    <name evidence="7" type="primary">ydeR</name>
    <name evidence="7" type="ORF">EcWSU1_01677</name>
</gene>
<dbReference type="PANTHER" id="PTHR42910:SF1">
    <property type="entry name" value="MAJOR FACILITATOR SUPERFAMILY (MFS) PROFILE DOMAIN-CONTAINING PROTEIN"/>
    <property type="match status" value="1"/>
</dbReference>
<evidence type="ECO:0000259" key="6">
    <source>
        <dbReference type="PROSITE" id="PS50850"/>
    </source>
</evidence>
<keyword evidence="4 5" id="KW-0472">Membrane</keyword>
<accession>G8LJJ5</accession>
<evidence type="ECO:0000256" key="4">
    <source>
        <dbReference type="ARBA" id="ARBA00023136"/>
    </source>
</evidence>
<name>G8LJJ5_9ENTR</name>
<evidence type="ECO:0000256" key="5">
    <source>
        <dbReference type="SAM" id="Phobius"/>
    </source>
</evidence>
<evidence type="ECO:0000313" key="7">
    <source>
        <dbReference type="EMBL" id="AEW73116.1"/>
    </source>
</evidence>
<proteinExistence type="predicted"/>
<keyword evidence="1" id="KW-1003">Cell membrane</keyword>
<feature type="transmembrane region" description="Helical" evidence="5">
    <location>
        <begin position="58"/>
        <end position="75"/>
    </location>
</feature>
<feature type="transmembrane region" description="Helical" evidence="5">
    <location>
        <begin position="289"/>
        <end position="307"/>
    </location>
</feature>
<dbReference type="Pfam" id="PF07690">
    <property type="entry name" value="MFS_1"/>
    <property type="match status" value="1"/>
</dbReference>
<dbReference type="HOGENOM" id="CLU_001265_23_0_6"/>
<dbReference type="Proteomes" id="UP000007838">
    <property type="component" value="Chromosome"/>
</dbReference>
<feature type="transmembrane region" description="Helical" evidence="5">
    <location>
        <begin position="374"/>
        <end position="394"/>
    </location>
</feature>
<protein>
    <submittedName>
        <fullName evidence="7">YdeR</fullName>
    </submittedName>
</protein>
<dbReference type="InterPro" id="IPR011701">
    <property type="entry name" value="MFS"/>
</dbReference>
<feature type="transmembrane region" description="Helical" evidence="5">
    <location>
        <begin position="20"/>
        <end position="38"/>
    </location>
</feature>
<dbReference type="GO" id="GO:0022857">
    <property type="term" value="F:transmembrane transporter activity"/>
    <property type="evidence" value="ECO:0007669"/>
    <property type="project" value="InterPro"/>
</dbReference>
<dbReference type="AlphaFoldDB" id="G8LJJ5"/>
<dbReference type="SUPFAM" id="SSF103473">
    <property type="entry name" value="MFS general substrate transporter"/>
    <property type="match status" value="1"/>
</dbReference>
<evidence type="ECO:0000256" key="2">
    <source>
        <dbReference type="ARBA" id="ARBA00022692"/>
    </source>
</evidence>
<evidence type="ECO:0000256" key="1">
    <source>
        <dbReference type="ARBA" id="ARBA00022475"/>
    </source>
</evidence>
<dbReference type="PROSITE" id="PS50850">
    <property type="entry name" value="MFS"/>
    <property type="match status" value="1"/>
</dbReference>
<dbReference type="InterPro" id="IPR020846">
    <property type="entry name" value="MFS_dom"/>
</dbReference>
<feature type="transmembrane region" description="Helical" evidence="5">
    <location>
        <begin position="143"/>
        <end position="161"/>
    </location>
</feature>
<keyword evidence="2 5" id="KW-0812">Transmembrane</keyword>
<feature type="transmembrane region" description="Helical" evidence="5">
    <location>
        <begin position="173"/>
        <end position="193"/>
    </location>
</feature>
<feature type="transmembrane region" description="Helical" evidence="5">
    <location>
        <begin position="259"/>
        <end position="277"/>
    </location>
</feature>
<dbReference type="KEGG" id="eec:EcWSU1_01677"/>
<dbReference type="InterPro" id="IPR036259">
    <property type="entry name" value="MFS_trans_sf"/>
</dbReference>
<dbReference type="CDD" id="cd17324">
    <property type="entry name" value="MFS_NepI_like"/>
    <property type="match status" value="1"/>
</dbReference>
<dbReference type="eggNOG" id="COG2814">
    <property type="taxonomic scope" value="Bacteria"/>
</dbReference>
<dbReference type="EMBL" id="CP002886">
    <property type="protein sequence ID" value="AEW73116.1"/>
    <property type="molecule type" value="Genomic_DNA"/>
</dbReference>
<sequence>MSEERLMNTTTAPHAASRWVIFMLALGAGFSVASIYYAQPLLPLIGADLHLSIEGMGLVPTLTQAGYALGILFLLPLGDRHDRRTLILIKSAALALFLLGCSLTGQQHSLLLASLLIGMAATMAQDIVPAAAILAPEGKQGKTVGTVMTGLLMGILLSRTVSGVVGEAFGWRVMYQLAAVSIAFIGAVMWRVLPRFAIHSTLSYPALMRSMEHLWRRYPALRRAALAQGFLSIAFSAFWSTLAVMLLERYHLGSAVAGGYGIAGAAGALAAPLAGGLADKLGAGKVTQLGAALVTVSFALMFLMPALGLHGQLILIAVSAIGFDLGLQSSLVAHQNLVYSLEPQARGRLNALLFTVVFIGMALGSAAGSKIYTLAGWTGVVALATVCGVIALAIRLIESARVASAPAEIA</sequence>
<feature type="domain" description="Major facilitator superfamily (MFS) profile" evidence="6">
    <location>
        <begin position="20"/>
        <end position="403"/>
    </location>
</feature>